<gene>
    <name evidence="3" type="ORF">DC432_07325</name>
</gene>
<name>A0A2T7WLH7_MICTE</name>
<evidence type="ECO:0000313" key="3">
    <source>
        <dbReference type="EMBL" id="PVE75421.1"/>
    </source>
</evidence>
<dbReference type="AlphaFoldDB" id="A0A2T7WLH7"/>
<reference evidence="3 4" key="1">
    <citation type="submission" date="2018-04" db="EMBL/GenBank/DDBJ databases">
        <authorList>
            <person name="Go L.Y."/>
            <person name="Mitchell J.A."/>
        </authorList>
    </citation>
    <scope>NUCLEOTIDE SEQUENCE [LARGE SCALE GENOMIC DNA]</scope>
    <source>
        <strain evidence="3 4">TPD7010</strain>
    </source>
</reference>
<dbReference type="InterPro" id="IPR036237">
    <property type="entry name" value="Xyl_isomerase-like_sf"/>
</dbReference>
<dbReference type="PANTHER" id="PTHR12110:SF41">
    <property type="entry name" value="INOSOSE DEHYDRATASE"/>
    <property type="match status" value="1"/>
</dbReference>
<sequence>MTQLFGIHAGVWGFDWSPVAADRAIGAAAAAGYDLIEIPAIDREVLDAGDTVRALSRHGIDASVSLALSFSDDISDADPARRARGEHRLTEAMHFAADIGATFVGGVVFSAMGRYDRLPTTAARERSLDVLRRVAAVGARAGVTLGVEYVNRYESNLLNTAAQTARFVDDMGASNVVVHLDTFHAAMEEQSLSAAVETAGRRLGYLHASESHRGRLGTGTIDWTALLAALAAVGFAGPITVESFSPVVIGETSAIDIGLWHPLWSDPDELAASSLAFLKARLAETVAS</sequence>
<dbReference type="Proteomes" id="UP000244649">
    <property type="component" value="Unassembled WGS sequence"/>
</dbReference>
<keyword evidence="1" id="KW-0119">Carbohydrate metabolism</keyword>
<organism evidence="3 4">
    <name type="scientific">Microbacterium testaceum</name>
    <name type="common">Aureobacterium testaceum</name>
    <name type="synonym">Brevibacterium testaceum</name>
    <dbReference type="NCBI Taxonomy" id="2033"/>
    <lineage>
        <taxon>Bacteria</taxon>
        <taxon>Bacillati</taxon>
        <taxon>Actinomycetota</taxon>
        <taxon>Actinomycetes</taxon>
        <taxon>Micrococcales</taxon>
        <taxon>Microbacteriaceae</taxon>
        <taxon>Microbacterium</taxon>
    </lineage>
</organism>
<dbReference type="RefSeq" id="WP_116537305.1">
    <property type="nucleotide sequence ID" value="NZ_QDFT01000013.1"/>
</dbReference>
<feature type="domain" description="Xylose isomerase-like TIM barrel" evidence="2">
    <location>
        <begin position="27"/>
        <end position="280"/>
    </location>
</feature>
<dbReference type="InterPro" id="IPR013022">
    <property type="entry name" value="Xyl_isomerase-like_TIM-brl"/>
</dbReference>
<dbReference type="Pfam" id="PF01261">
    <property type="entry name" value="AP_endonuc_2"/>
    <property type="match status" value="1"/>
</dbReference>
<proteinExistence type="predicted"/>
<comment type="caution">
    <text evidence="3">The sequence shown here is derived from an EMBL/GenBank/DDBJ whole genome shotgun (WGS) entry which is preliminary data.</text>
</comment>
<accession>A0A2T7WLH7</accession>
<evidence type="ECO:0000313" key="4">
    <source>
        <dbReference type="Proteomes" id="UP000244649"/>
    </source>
</evidence>
<dbReference type="PANTHER" id="PTHR12110">
    <property type="entry name" value="HYDROXYPYRUVATE ISOMERASE"/>
    <property type="match status" value="1"/>
</dbReference>
<evidence type="ECO:0000256" key="1">
    <source>
        <dbReference type="ARBA" id="ARBA00023277"/>
    </source>
</evidence>
<dbReference type="Gene3D" id="3.20.20.150">
    <property type="entry name" value="Divalent-metal-dependent TIM barrel enzymes"/>
    <property type="match status" value="1"/>
</dbReference>
<dbReference type="InterPro" id="IPR050312">
    <property type="entry name" value="IolE/XylAMocC-like"/>
</dbReference>
<dbReference type="SUPFAM" id="SSF51658">
    <property type="entry name" value="Xylose isomerase-like"/>
    <property type="match status" value="1"/>
</dbReference>
<protein>
    <submittedName>
        <fullName evidence="3">Epimerase</fullName>
    </submittedName>
</protein>
<evidence type="ECO:0000259" key="2">
    <source>
        <dbReference type="Pfam" id="PF01261"/>
    </source>
</evidence>
<dbReference type="EMBL" id="QDFT01000013">
    <property type="protein sequence ID" value="PVE75421.1"/>
    <property type="molecule type" value="Genomic_DNA"/>
</dbReference>